<evidence type="ECO:0000256" key="4">
    <source>
        <dbReference type="ARBA" id="ARBA00022679"/>
    </source>
</evidence>
<dbReference type="Pfam" id="PF02518">
    <property type="entry name" value="HATPase_c"/>
    <property type="match status" value="1"/>
</dbReference>
<dbReference type="InterPro" id="IPR001610">
    <property type="entry name" value="PAC"/>
</dbReference>
<evidence type="ECO:0000313" key="11">
    <source>
        <dbReference type="Proteomes" id="UP000655016"/>
    </source>
</evidence>
<dbReference type="InterPro" id="IPR013656">
    <property type="entry name" value="PAS_4"/>
</dbReference>
<evidence type="ECO:0000259" key="8">
    <source>
        <dbReference type="PROSITE" id="PS50112"/>
    </source>
</evidence>
<dbReference type="InterPro" id="IPR003661">
    <property type="entry name" value="HisK_dim/P_dom"/>
</dbReference>
<dbReference type="InterPro" id="IPR035965">
    <property type="entry name" value="PAS-like_dom_sf"/>
</dbReference>
<dbReference type="SUPFAM" id="SSF47384">
    <property type="entry name" value="Homodimeric domain of signal transducing histidine kinase"/>
    <property type="match status" value="1"/>
</dbReference>
<dbReference type="PANTHER" id="PTHR43304">
    <property type="entry name" value="PHYTOCHROME-LIKE PROTEIN CPH1"/>
    <property type="match status" value="1"/>
</dbReference>
<dbReference type="InterPro" id="IPR004358">
    <property type="entry name" value="Sig_transdc_His_kin-like_C"/>
</dbReference>
<dbReference type="InterPro" id="IPR003594">
    <property type="entry name" value="HATPase_dom"/>
</dbReference>
<proteinExistence type="predicted"/>
<evidence type="ECO:0000259" key="9">
    <source>
        <dbReference type="PROSITE" id="PS50113"/>
    </source>
</evidence>
<feature type="domain" description="PAC" evidence="9">
    <location>
        <begin position="586"/>
        <end position="639"/>
    </location>
</feature>
<keyword evidence="5" id="KW-0418">Kinase</keyword>
<keyword evidence="3" id="KW-0597">Phosphoprotein</keyword>
<dbReference type="Pfam" id="PF08447">
    <property type="entry name" value="PAS_3"/>
    <property type="match status" value="2"/>
</dbReference>
<dbReference type="Proteomes" id="UP000655016">
    <property type="component" value="Unassembled WGS sequence"/>
</dbReference>
<dbReference type="PROSITE" id="PS50113">
    <property type="entry name" value="PAC"/>
    <property type="match status" value="3"/>
</dbReference>
<dbReference type="Gene3D" id="1.10.287.130">
    <property type="match status" value="1"/>
</dbReference>
<feature type="domain" description="Histidine kinase" evidence="7">
    <location>
        <begin position="797"/>
        <end position="1024"/>
    </location>
</feature>
<dbReference type="SMART" id="SM00091">
    <property type="entry name" value="PAS"/>
    <property type="match status" value="4"/>
</dbReference>
<dbReference type="Pfam" id="PF00512">
    <property type="entry name" value="HisKA"/>
    <property type="match status" value="1"/>
</dbReference>
<dbReference type="PRINTS" id="PR00344">
    <property type="entry name" value="BCTRLSENSOR"/>
</dbReference>
<name>A0ABQ1UYL1_9FLAO</name>
<dbReference type="SMART" id="SM00388">
    <property type="entry name" value="HisKA"/>
    <property type="match status" value="1"/>
</dbReference>
<dbReference type="Gene3D" id="3.30.450.20">
    <property type="entry name" value="PAS domain"/>
    <property type="match status" value="6"/>
</dbReference>
<feature type="domain" description="PAS" evidence="8">
    <location>
        <begin position="384"/>
        <end position="428"/>
    </location>
</feature>
<dbReference type="CDD" id="cd00130">
    <property type="entry name" value="PAS"/>
    <property type="match status" value="3"/>
</dbReference>
<dbReference type="NCBIfam" id="TIGR00229">
    <property type="entry name" value="sensory_box"/>
    <property type="match status" value="2"/>
</dbReference>
<dbReference type="InterPro" id="IPR013655">
    <property type="entry name" value="PAS_fold_3"/>
</dbReference>
<dbReference type="EC" id="2.7.13.3" evidence="2"/>
<comment type="catalytic activity">
    <reaction evidence="1">
        <text>ATP + protein L-histidine = ADP + protein N-phospho-L-histidine.</text>
        <dbReference type="EC" id="2.7.13.3"/>
    </reaction>
</comment>
<evidence type="ECO:0000256" key="2">
    <source>
        <dbReference type="ARBA" id="ARBA00012438"/>
    </source>
</evidence>
<keyword evidence="11" id="KW-1185">Reference proteome</keyword>
<evidence type="ECO:0000313" key="10">
    <source>
        <dbReference type="EMBL" id="GGF28250.1"/>
    </source>
</evidence>
<comment type="caution">
    <text evidence="10">The sequence shown here is derived from an EMBL/GenBank/DDBJ whole genome shotgun (WGS) entry which is preliminary data.</text>
</comment>
<evidence type="ECO:0000256" key="1">
    <source>
        <dbReference type="ARBA" id="ARBA00000085"/>
    </source>
</evidence>
<feature type="coiled-coil region" evidence="6">
    <location>
        <begin position="363"/>
        <end position="390"/>
    </location>
</feature>
<dbReference type="PANTHER" id="PTHR43304:SF1">
    <property type="entry name" value="PAC DOMAIN-CONTAINING PROTEIN"/>
    <property type="match status" value="1"/>
</dbReference>
<organism evidence="10 11">
    <name type="scientific">Flavobacterium limi</name>
    <dbReference type="NCBI Taxonomy" id="2045105"/>
    <lineage>
        <taxon>Bacteria</taxon>
        <taxon>Pseudomonadati</taxon>
        <taxon>Bacteroidota</taxon>
        <taxon>Flavobacteriia</taxon>
        <taxon>Flavobacteriales</taxon>
        <taxon>Flavobacteriaceae</taxon>
        <taxon>Flavobacterium</taxon>
    </lineage>
</organism>
<evidence type="ECO:0000256" key="3">
    <source>
        <dbReference type="ARBA" id="ARBA00022553"/>
    </source>
</evidence>
<evidence type="ECO:0000259" key="7">
    <source>
        <dbReference type="PROSITE" id="PS50109"/>
    </source>
</evidence>
<feature type="domain" description="PAC" evidence="9">
    <location>
        <begin position="457"/>
        <end position="509"/>
    </location>
</feature>
<dbReference type="InterPro" id="IPR036097">
    <property type="entry name" value="HisK_dim/P_sf"/>
</dbReference>
<dbReference type="SUPFAM" id="SSF55874">
    <property type="entry name" value="ATPase domain of HSP90 chaperone/DNA topoisomerase II/histidine kinase"/>
    <property type="match status" value="1"/>
</dbReference>
<dbReference type="SMART" id="SM00086">
    <property type="entry name" value="PAC"/>
    <property type="match status" value="5"/>
</dbReference>
<dbReference type="InterPro" id="IPR052162">
    <property type="entry name" value="Sensor_kinase/Photoreceptor"/>
</dbReference>
<evidence type="ECO:0000256" key="5">
    <source>
        <dbReference type="ARBA" id="ARBA00022777"/>
    </source>
</evidence>
<accession>A0ABQ1UYL1</accession>
<keyword evidence="6" id="KW-0175">Coiled coil</keyword>
<dbReference type="InterPro" id="IPR000014">
    <property type="entry name" value="PAS"/>
</dbReference>
<dbReference type="SUPFAM" id="SSF55785">
    <property type="entry name" value="PYP-like sensor domain (PAS domain)"/>
    <property type="match status" value="6"/>
</dbReference>
<dbReference type="PROSITE" id="PS50109">
    <property type="entry name" value="HIS_KIN"/>
    <property type="match status" value="1"/>
</dbReference>
<dbReference type="Pfam" id="PF08448">
    <property type="entry name" value="PAS_4"/>
    <property type="match status" value="1"/>
</dbReference>
<dbReference type="SMART" id="SM00387">
    <property type="entry name" value="HATPase_c"/>
    <property type="match status" value="1"/>
</dbReference>
<dbReference type="PROSITE" id="PS50112">
    <property type="entry name" value="PAS"/>
    <property type="match status" value="1"/>
</dbReference>
<keyword evidence="4" id="KW-0808">Transferase</keyword>
<dbReference type="EMBL" id="BMKP01000013">
    <property type="protein sequence ID" value="GGF28250.1"/>
    <property type="molecule type" value="Genomic_DNA"/>
</dbReference>
<sequence>MFLWWGDDLIQFYNDSYRPSLGNNGKHPTAMGQKAVDCWPEIWDFIYPLITKVLSTGKSVWYEDLLLPIYRNGELEDVYWTFSYSPVRDDSRHIKGVLVVCNETTEKVNYNRILKQNKDELEFAINAAEFGTFDFNPETKKFSANSRLKEWFGLMSDEEILLSSATASIAESDRQRVIDSINLALQFEYGGKFDIEYSIINPKTKVTRIVHALGKAWFDHTKKPYRFNGTLQDITSHKNAAEELLKSRQLTDLTIKSMGLGLFNVNFADNSIDYSPEFSMLLTGKVKKNLKRKDFLKYVHPEDLSLRAKAVKKGINTGTFFYTPRVIWDDGSVHRIAVSAARIINSSGSNSIFSGTVADITVQEQNRIALEQAESKLQHAKREADTLFQNVTDSSPTGLWLSNKEGELTYFNKTLIEFTGQTGEELLNGGWSSVIFKEDLKNAIISYTDAIARRAHFDVLFRARKFSGEMIWCRAAGDPFLDADGNYAGYAGFCMDMDEIISGRKAMAESQERISLMIEQSPVAICLFTGSEMKIEIANDIMISYWGKDKSVIGKPMEEGVPELKGQPFMEILRDVYRTGETYYGRAMPADLNVKGKLSTYYFDFTYTPIRDSKNEIYGIMDIAIDITDQVAAAKKLDETRAALAGAIELAELATWKLNLDTGMITCSPRFKHWLGLPEHNLPKDEIFYLIAETHREKVIHSINEALRPESSDFYDYEFPIINKITGQVRIIHANAQVLHNKLGVPEYLSGTAQDVTKERELQEELKFKVKERTAELHAANTELEINNQELKQFAYIASHDLQEPVRKISIFTDMLKNNLEKNPEKAMTYIEKIVGSTRRMENLIKDVLGFSQLSGIAKNYESVNLNLVMQDILSEFDLMIEQKNAVIKVEDLPVIEAIPLQMSQLFTNLISNALKYSRAEVVPYIIISSEMLSEINRQAIAPDLIAGKYFKITITDNGIGFSQSYSEQIFNIFQRLHGKDEFAGTGIGLAMCRKILQNHSGQITANSMEGIGTSFIIIIPLYQEKS</sequence>
<dbReference type="Gene3D" id="3.30.565.10">
    <property type="entry name" value="Histidine kinase-like ATPase, C-terminal domain"/>
    <property type="match status" value="1"/>
</dbReference>
<dbReference type="InterPro" id="IPR036890">
    <property type="entry name" value="HATPase_C_sf"/>
</dbReference>
<protein>
    <recommendedName>
        <fullName evidence="2">histidine kinase</fullName>
        <ecNumber evidence="2">2.7.13.3</ecNumber>
    </recommendedName>
</protein>
<feature type="domain" description="PAC" evidence="9">
    <location>
        <begin position="715"/>
        <end position="768"/>
    </location>
</feature>
<gene>
    <name evidence="10" type="ORF">GCM10011518_41950</name>
</gene>
<evidence type="ECO:0000256" key="6">
    <source>
        <dbReference type="SAM" id="Coils"/>
    </source>
</evidence>
<reference evidence="11" key="1">
    <citation type="journal article" date="2019" name="Int. J. Syst. Evol. Microbiol.">
        <title>The Global Catalogue of Microorganisms (GCM) 10K type strain sequencing project: providing services to taxonomists for standard genome sequencing and annotation.</title>
        <authorList>
            <consortium name="The Broad Institute Genomics Platform"/>
            <consortium name="The Broad Institute Genome Sequencing Center for Infectious Disease"/>
            <person name="Wu L."/>
            <person name="Ma J."/>
        </authorList>
    </citation>
    <scope>NUCLEOTIDE SEQUENCE [LARGE SCALE GENOMIC DNA]</scope>
    <source>
        <strain evidence="11">CGMCC 1.16060</strain>
    </source>
</reference>
<dbReference type="CDD" id="cd00082">
    <property type="entry name" value="HisKA"/>
    <property type="match status" value="1"/>
</dbReference>
<dbReference type="InterPro" id="IPR005467">
    <property type="entry name" value="His_kinase_dom"/>
</dbReference>
<dbReference type="InterPro" id="IPR000700">
    <property type="entry name" value="PAS-assoc_C"/>
</dbReference>